<dbReference type="InterPro" id="IPR002942">
    <property type="entry name" value="S4_RNA-bd"/>
</dbReference>
<dbReference type="AlphaFoldDB" id="A0A4R3TPJ9"/>
<organism evidence="7 8">
    <name type="scientific">Longicatena caecimuris</name>
    <dbReference type="NCBI Taxonomy" id="1796635"/>
    <lineage>
        <taxon>Bacteria</taxon>
        <taxon>Bacillati</taxon>
        <taxon>Bacillota</taxon>
        <taxon>Erysipelotrichia</taxon>
        <taxon>Erysipelotrichales</taxon>
        <taxon>Erysipelotrichaceae</taxon>
        <taxon>Longicatena</taxon>
    </lineage>
</organism>
<dbReference type="PROSITE" id="PS01149">
    <property type="entry name" value="PSI_RSU"/>
    <property type="match status" value="1"/>
</dbReference>
<dbReference type="EC" id="5.4.99.-" evidence="5"/>
<feature type="domain" description="RNA-binding S4" evidence="6">
    <location>
        <begin position="1"/>
        <end position="58"/>
    </location>
</feature>
<dbReference type="CDD" id="cd00165">
    <property type="entry name" value="S4"/>
    <property type="match status" value="1"/>
</dbReference>
<dbReference type="InterPro" id="IPR018496">
    <property type="entry name" value="PsdUridine_synth_RsuA/RluB_CS"/>
</dbReference>
<evidence type="ECO:0000313" key="7">
    <source>
        <dbReference type="EMBL" id="TCU63565.1"/>
    </source>
</evidence>
<dbReference type="EMBL" id="SMBP01000001">
    <property type="protein sequence ID" value="TCU63565.1"/>
    <property type="molecule type" value="Genomic_DNA"/>
</dbReference>
<dbReference type="InterPro" id="IPR006145">
    <property type="entry name" value="PsdUridine_synth_RsuA/RluA"/>
</dbReference>
<name>A0A4R3TPJ9_9FIRM</name>
<gene>
    <name evidence="7" type="ORF">EDD61_101218</name>
</gene>
<dbReference type="InterPro" id="IPR000748">
    <property type="entry name" value="PsdUridine_synth_RsuA/RluB/E/F"/>
</dbReference>
<dbReference type="Proteomes" id="UP000295773">
    <property type="component" value="Unassembled WGS sequence"/>
</dbReference>
<evidence type="ECO:0000256" key="4">
    <source>
        <dbReference type="PROSITE-ProRule" id="PRU00182"/>
    </source>
</evidence>
<dbReference type="SUPFAM" id="SSF55174">
    <property type="entry name" value="Alpha-L RNA-binding motif"/>
    <property type="match status" value="1"/>
</dbReference>
<dbReference type="GO" id="GO:0000455">
    <property type="term" value="P:enzyme-directed rRNA pseudouridine synthesis"/>
    <property type="evidence" value="ECO:0007669"/>
    <property type="project" value="UniProtKB-ARBA"/>
</dbReference>
<dbReference type="Pfam" id="PF01479">
    <property type="entry name" value="S4"/>
    <property type="match status" value="1"/>
</dbReference>
<evidence type="ECO:0000256" key="2">
    <source>
        <dbReference type="ARBA" id="ARBA00022884"/>
    </source>
</evidence>
<dbReference type="RefSeq" id="WP_132223368.1">
    <property type="nucleotide sequence ID" value="NZ_JANKBG010000001.1"/>
</dbReference>
<dbReference type="InterPro" id="IPR020103">
    <property type="entry name" value="PsdUridine_synth_cat_dom_sf"/>
</dbReference>
<keyword evidence="3 5" id="KW-0413">Isomerase</keyword>
<dbReference type="SUPFAM" id="SSF55120">
    <property type="entry name" value="Pseudouridine synthase"/>
    <property type="match status" value="1"/>
</dbReference>
<comment type="caution">
    <text evidence="7">The sequence shown here is derived from an EMBL/GenBank/DDBJ whole genome shotgun (WGS) entry which is preliminary data.</text>
</comment>
<dbReference type="Gene3D" id="3.30.70.580">
    <property type="entry name" value="Pseudouridine synthase I, catalytic domain, N-terminal subdomain"/>
    <property type="match status" value="1"/>
</dbReference>
<keyword evidence="2 4" id="KW-0694">RNA-binding</keyword>
<evidence type="ECO:0000313" key="8">
    <source>
        <dbReference type="Proteomes" id="UP000295773"/>
    </source>
</evidence>
<dbReference type="InterPro" id="IPR042092">
    <property type="entry name" value="PsdUridine_s_RsuA/RluB/E/F_cat"/>
</dbReference>
<accession>A0A4R3TPJ9</accession>
<evidence type="ECO:0000256" key="5">
    <source>
        <dbReference type="RuleBase" id="RU003887"/>
    </source>
</evidence>
<keyword evidence="8" id="KW-1185">Reference proteome</keyword>
<dbReference type="PROSITE" id="PS50889">
    <property type="entry name" value="S4"/>
    <property type="match status" value="1"/>
</dbReference>
<sequence>MRLDKYLSHAGVGTRKEVKQLIRKKHVRVNGELVVKDDMHVEEDDLVQLDGEHIYYEPFVYLMLNKPSGVICATQDSEHETVLDCFDVMLPKGCFPVGRLDMDTEGLVLISNDGKLAHHLLSPKHHVRKTYYVEHQLCLDETAIKTLCNGSIILDEKTVLCAALEVINETSCFFHIEEGRYHQIKRMFSAVGNEVLYLKRVAMGPLRLDDHLEVGEWRALTQEELAALKTVA</sequence>
<dbReference type="SMART" id="SM00363">
    <property type="entry name" value="S4"/>
    <property type="match status" value="1"/>
</dbReference>
<evidence type="ECO:0000256" key="1">
    <source>
        <dbReference type="ARBA" id="ARBA00008348"/>
    </source>
</evidence>
<dbReference type="Gene3D" id="3.30.70.1560">
    <property type="entry name" value="Alpha-L RNA-binding motif"/>
    <property type="match status" value="1"/>
</dbReference>
<evidence type="ECO:0000259" key="6">
    <source>
        <dbReference type="SMART" id="SM00363"/>
    </source>
</evidence>
<dbReference type="NCBIfam" id="TIGR00093">
    <property type="entry name" value="pseudouridine synthase"/>
    <property type="match status" value="1"/>
</dbReference>
<dbReference type="PANTHER" id="PTHR47683:SF4">
    <property type="entry name" value="PSEUDOURIDINE SYNTHASE"/>
    <property type="match status" value="1"/>
</dbReference>
<dbReference type="InterPro" id="IPR020094">
    <property type="entry name" value="TruA/RsuA/RluB/E/F_N"/>
</dbReference>
<dbReference type="CDD" id="cd02553">
    <property type="entry name" value="PseudoU_synth_RsuA"/>
    <property type="match status" value="1"/>
</dbReference>
<protein>
    <recommendedName>
        <fullName evidence="5">Pseudouridine synthase</fullName>
        <ecNumber evidence="5">5.4.99.-</ecNumber>
    </recommendedName>
</protein>
<dbReference type="Gene3D" id="3.10.290.10">
    <property type="entry name" value="RNA-binding S4 domain"/>
    <property type="match status" value="1"/>
</dbReference>
<comment type="similarity">
    <text evidence="1 5">Belongs to the pseudouridine synthase RsuA family.</text>
</comment>
<dbReference type="PANTHER" id="PTHR47683">
    <property type="entry name" value="PSEUDOURIDINE SYNTHASE FAMILY PROTEIN-RELATED"/>
    <property type="match status" value="1"/>
</dbReference>
<dbReference type="GO" id="GO:0003723">
    <property type="term" value="F:RNA binding"/>
    <property type="evidence" value="ECO:0007669"/>
    <property type="project" value="UniProtKB-KW"/>
</dbReference>
<dbReference type="InterPro" id="IPR036986">
    <property type="entry name" value="S4_RNA-bd_sf"/>
</dbReference>
<dbReference type="Pfam" id="PF00849">
    <property type="entry name" value="PseudoU_synth_2"/>
    <property type="match status" value="1"/>
</dbReference>
<dbReference type="InterPro" id="IPR050343">
    <property type="entry name" value="RsuA_PseudoU_synthase"/>
</dbReference>
<proteinExistence type="inferred from homology"/>
<dbReference type="GO" id="GO:0120159">
    <property type="term" value="F:rRNA pseudouridine synthase activity"/>
    <property type="evidence" value="ECO:0007669"/>
    <property type="project" value="UniProtKB-ARBA"/>
</dbReference>
<evidence type="ECO:0000256" key="3">
    <source>
        <dbReference type="ARBA" id="ARBA00023235"/>
    </source>
</evidence>
<reference evidence="7 8" key="1">
    <citation type="submission" date="2019-03" db="EMBL/GenBank/DDBJ databases">
        <title>Genomic Encyclopedia of Type Strains, Phase IV (KMG-IV): sequencing the most valuable type-strain genomes for metagenomic binning, comparative biology and taxonomic classification.</title>
        <authorList>
            <person name="Goeker M."/>
        </authorList>
    </citation>
    <scope>NUCLEOTIDE SEQUENCE [LARGE SCALE GENOMIC DNA]</scope>
    <source>
        <strain evidence="7 8">DSM 29481</strain>
    </source>
</reference>